<dbReference type="Proteomes" id="UP000805649">
    <property type="component" value="Unassembled WGS sequence"/>
</dbReference>
<protein>
    <submittedName>
        <fullName evidence="1">O-methyltransferase</fullName>
    </submittedName>
</protein>
<evidence type="ECO:0000313" key="2">
    <source>
        <dbReference type="Proteomes" id="UP000805649"/>
    </source>
</evidence>
<evidence type="ECO:0000313" key="1">
    <source>
        <dbReference type="EMBL" id="KAL0932647.1"/>
    </source>
</evidence>
<organism evidence="1 2">
    <name type="scientific">Colletotrichum truncatum</name>
    <name type="common">Anthracnose fungus</name>
    <name type="synonym">Colletotrichum capsici</name>
    <dbReference type="NCBI Taxonomy" id="5467"/>
    <lineage>
        <taxon>Eukaryota</taxon>
        <taxon>Fungi</taxon>
        <taxon>Dikarya</taxon>
        <taxon>Ascomycota</taxon>
        <taxon>Pezizomycotina</taxon>
        <taxon>Sordariomycetes</taxon>
        <taxon>Hypocreomycetidae</taxon>
        <taxon>Glomerellales</taxon>
        <taxon>Glomerellaceae</taxon>
        <taxon>Colletotrichum</taxon>
        <taxon>Colletotrichum truncatum species complex</taxon>
    </lineage>
</organism>
<keyword evidence="2" id="KW-1185">Reference proteome</keyword>
<sequence>MTTRSESFENLAFQLSEIAKSSSSEAEMNTAAAVIARDILKVVRGTVPDWSERMFSAVEVTALRLFLDWGAFEAIPDHGTISFTMLAKQLNADESLVRRTGWVLVAGGVLRQHGKDQVAHTTLSRQYLPGSPDGLLLEMIFDEHMLPALKLPEYFLQYGRHEPVSRTHTPHSFALGQPDKEIWEIQKGSPHRVKRMMKAMELTESFIPMVGIYDFSWVKTKLSENQDRIILVDVGGGKGHVVKAILNENSFIPPERIILEDRDEVIDEVMRLKEPELSKVQLRVHDFHQPQPVKGAMIYSIRRCLHDYGDEVCVKMLAQISEAMASDSKLLIGEYVLPNPPSALGAMSDFAMMGIGGKERTADDWEALVAHAGLKIEKVHGLDKKIQVIECTKTEVGI</sequence>
<reference evidence="1 2" key="1">
    <citation type="journal article" date="2020" name="Phytopathology">
        <title>Genome Sequence Resources of Colletotrichum truncatum, C. plurivorum, C. musicola, and C. sojae: Four Species Pathogenic to Soybean (Glycine max).</title>
        <authorList>
            <person name="Rogerio F."/>
            <person name="Boufleur T.R."/>
            <person name="Ciampi-Guillardi M."/>
            <person name="Sukno S.A."/>
            <person name="Thon M.R."/>
            <person name="Massola Junior N.S."/>
            <person name="Baroncelli R."/>
        </authorList>
    </citation>
    <scope>NUCLEOTIDE SEQUENCE [LARGE SCALE GENOMIC DNA]</scope>
    <source>
        <strain evidence="1 2">CMES1059</strain>
    </source>
</reference>
<proteinExistence type="predicted"/>
<accession>A0ACC3YLG4</accession>
<comment type="caution">
    <text evidence="1">The sequence shown here is derived from an EMBL/GenBank/DDBJ whole genome shotgun (WGS) entry which is preliminary data.</text>
</comment>
<gene>
    <name evidence="1" type="ORF">CTRU02_211610</name>
</gene>
<dbReference type="EMBL" id="VUJX02000008">
    <property type="protein sequence ID" value="KAL0932647.1"/>
    <property type="molecule type" value="Genomic_DNA"/>
</dbReference>
<name>A0ACC3YLG4_COLTU</name>